<evidence type="ECO:0000313" key="2">
    <source>
        <dbReference type="Proteomes" id="UP000035540"/>
    </source>
</evidence>
<dbReference type="EMBL" id="CP011545">
    <property type="protein sequence ID" value="AKK07730.1"/>
    <property type="molecule type" value="Genomic_DNA"/>
</dbReference>
<reference evidence="2" key="2">
    <citation type="submission" date="2015-05" db="EMBL/GenBank/DDBJ databases">
        <title>Complete genome sequence of Corynebacterium testudinoris DSM 44614, recovered from necrotic lesions in the mouth of a tortoise.</title>
        <authorList>
            <person name="Ruckert C."/>
            <person name="Albersmeier A."/>
            <person name="Winkler A."/>
            <person name="Tauch A."/>
        </authorList>
    </citation>
    <scope>NUCLEOTIDE SEQUENCE [LARGE SCALE GENOMIC DNA]</scope>
    <source>
        <strain evidence="2">DSM 44614</strain>
    </source>
</reference>
<evidence type="ECO:0000313" key="1">
    <source>
        <dbReference type="EMBL" id="AKK07730.1"/>
    </source>
</evidence>
<dbReference type="PATRIC" id="fig|136857.5.peg.264"/>
<name>A0A0G3H4T0_9CORY</name>
<protein>
    <submittedName>
        <fullName evidence="1">Uncharacterized protein</fullName>
    </submittedName>
</protein>
<dbReference type="AlphaFoldDB" id="A0A0G3H4T0"/>
<dbReference type="Proteomes" id="UP000035540">
    <property type="component" value="Chromosome"/>
</dbReference>
<reference evidence="1 2" key="1">
    <citation type="journal article" date="2015" name="Genome Announc.">
        <title>Complete Genome Sequence of the Type Strain Corynebacterium testudinoris DSM 44614, Recovered from Necrotic Lesions in the Mouth of a Tortoise.</title>
        <authorList>
            <person name="Ruckert C."/>
            <person name="Kriete M."/>
            <person name="Jaenicke S."/>
            <person name="Winkler A."/>
            <person name="Tauch A."/>
        </authorList>
    </citation>
    <scope>NUCLEOTIDE SEQUENCE [LARGE SCALE GENOMIC DNA]</scope>
    <source>
        <strain evidence="1 2">DSM 44614</strain>
    </source>
</reference>
<dbReference type="KEGG" id="cted:CTEST_01350"/>
<keyword evidence="2" id="KW-1185">Reference proteome</keyword>
<accession>A0A0G3H4T0</accession>
<organism evidence="1 2">
    <name type="scientific">Corynebacterium testudinoris</name>
    <dbReference type="NCBI Taxonomy" id="136857"/>
    <lineage>
        <taxon>Bacteria</taxon>
        <taxon>Bacillati</taxon>
        <taxon>Actinomycetota</taxon>
        <taxon>Actinomycetes</taxon>
        <taxon>Mycobacteriales</taxon>
        <taxon>Corynebacteriaceae</taxon>
        <taxon>Corynebacterium</taxon>
    </lineage>
</organism>
<gene>
    <name evidence="1" type="ORF">CTEST_01350</name>
</gene>
<proteinExistence type="predicted"/>
<dbReference type="STRING" id="136857.CTEST_01350"/>
<sequence length="85" mass="9598">MSMPREVLDRIAAWRRLSEAEQVACLRGQVVDEVVGNMRMEGQPVSAAWESQARKTTASGQVEAYWPTRIDAETRRRLQGKRAPA</sequence>